<comment type="caution">
    <text evidence="7">The sequence shown here is derived from an EMBL/GenBank/DDBJ whole genome shotgun (WGS) entry which is preliminary data.</text>
</comment>
<evidence type="ECO:0000256" key="4">
    <source>
        <dbReference type="ARBA" id="ARBA00023004"/>
    </source>
</evidence>
<dbReference type="Gene3D" id="1.10.630.10">
    <property type="entry name" value="Cytochrome P450"/>
    <property type="match status" value="1"/>
</dbReference>
<keyword evidence="5 6" id="KW-0349">Heme</keyword>
<keyword evidence="6" id="KW-0503">Monooxygenase</keyword>
<keyword evidence="2 5" id="KW-0479">Metal-binding</keyword>
<comment type="cofactor">
    <cofactor evidence="5">
        <name>heme</name>
        <dbReference type="ChEBI" id="CHEBI:30413"/>
    </cofactor>
</comment>
<dbReference type="SUPFAM" id="SSF48264">
    <property type="entry name" value="Cytochrome P450"/>
    <property type="match status" value="1"/>
</dbReference>
<dbReference type="PRINTS" id="PR00385">
    <property type="entry name" value="P450"/>
</dbReference>
<evidence type="ECO:0000256" key="6">
    <source>
        <dbReference type="RuleBase" id="RU000461"/>
    </source>
</evidence>
<proteinExistence type="inferred from homology"/>
<dbReference type="AlphaFoldDB" id="A0A1X2H1X1"/>
<gene>
    <name evidence="7" type="ORF">BCR43DRAFT_499039</name>
</gene>
<keyword evidence="3 6" id="KW-0560">Oxidoreductase</keyword>
<dbReference type="InterPro" id="IPR036396">
    <property type="entry name" value="Cyt_P450_sf"/>
</dbReference>
<dbReference type="InterPro" id="IPR002401">
    <property type="entry name" value="Cyt_P450_E_grp-I"/>
</dbReference>
<dbReference type="GO" id="GO:0004497">
    <property type="term" value="F:monooxygenase activity"/>
    <property type="evidence" value="ECO:0007669"/>
    <property type="project" value="UniProtKB-KW"/>
</dbReference>
<dbReference type="GO" id="GO:0005506">
    <property type="term" value="F:iron ion binding"/>
    <property type="evidence" value="ECO:0007669"/>
    <property type="project" value="InterPro"/>
</dbReference>
<evidence type="ECO:0000313" key="8">
    <source>
        <dbReference type="Proteomes" id="UP000242180"/>
    </source>
</evidence>
<dbReference type="InterPro" id="IPR001128">
    <property type="entry name" value="Cyt_P450"/>
</dbReference>
<evidence type="ECO:0000313" key="7">
    <source>
        <dbReference type="EMBL" id="ORY91408.1"/>
    </source>
</evidence>
<feature type="binding site" description="axial binding residue" evidence="5">
    <location>
        <position position="459"/>
    </location>
    <ligand>
        <name>heme</name>
        <dbReference type="ChEBI" id="CHEBI:30413"/>
    </ligand>
    <ligandPart>
        <name>Fe</name>
        <dbReference type="ChEBI" id="CHEBI:18248"/>
    </ligandPart>
</feature>
<evidence type="ECO:0000256" key="3">
    <source>
        <dbReference type="ARBA" id="ARBA00023002"/>
    </source>
</evidence>
<dbReference type="OrthoDB" id="1470350at2759"/>
<organism evidence="7 8">
    <name type="scientific">Syncephalastrum racemosum</name>
    <name type="common">Filamentous fungus</name>
    <dbReference type="NCBI Taxonomy" id="13706"/>
    <lineage>
        <taxon>Eukaryota</taxon>
        <taxon>Fungi</taxon>
        <taxon>Fungi incertae sedis</taxon>
        <taxon>Mucoromycota</taxon>
        <taxon>Mucoromycotina</taxon>
        <taxon>Mucoromycetes</taxon>
        <taxon>Mucorales</taxon>
        <taxon>Syncephalastraceae</taxon>
        <taxon>Syncephalastrum</taxon>
    </lineage>
</organism>
<sequence>MSDNKVMRTAAVAGGAAAAVLGVLMAKYPDRAIFSERMDESIPFIGGAPLFGSLFRQLANVDTAYDLMFSDFERLGVLTTATQAFGLPPTINTIDPRNVEHILKNNFANYVKGDQMMYAMGHLFGHGIFVANGDQWKYQRKTASHIFNVMNFRDHFTDVFVKELNLMCDRIFDKKAANGEQVDFHDIMFKFTLDSFVYLGFGVQLNALLNKGKVPFAASFDEAQINCFDRFLNPFLPIQEALQPILKPGSTTVKDHLRVVNEFAHGIISQRREELAKGGEFKDLLSRFMNTKNENGELLDDKTLRDMVLNFIIAGRDTTAQALSWTFYMLMLHPRVEAKLFKEVQENITDDIEKDSPAMYEVIRKMIYAHAVFFEVLRLYPSVPTNVKVALEDDILPDGTPVRKGDSVTWSPYGQGRSEKVWGPDAKSFRPERWITEEGELRRETQGKWPAFHAGPRVCLGQNLATLEALVAIVMLLRRYKFELVPNQTITYQVSLTHPMKYGMKVYTEKRRS</sequence>
<dbReference type="OMA" id="GRHKYDP"/>
<dbReference type="EMBL" id="MCGN01000011">
    <property type="protein sequence ID" value="ORY91408.1"/>
    <property type="molecule type" value="Genomic_DNA"/>
</dbReference>
<keyword evidence="4 5" id="KW-0408">Iron</keyword>
<dbReference type="PANTHER" id="PTHR24296">
    <property type="entry name" value="CYTOCHROME P450"/>
    <property type="match status" value="1"/>
</dbReference>
<dbReference type="GO" id="GO:0020037">
    <property type="term" value="F:heme binding"/>
    <property type="evidence" value="ECO:0007669"/>
    <property type="project" value="InterPro"/>
</dbReference>
<dbReference type="STRING" id="13706.A0A1X2H1X1"/>
<keyword evidence="8" id="KW-1185">Reference proteome</keyword>
<name>A0A1X2H1X1_SYNRA</name>
<dbReference type="InterPro" id="IPR017972">
    <property type="entry name" value="Cyt_P450_CS"/>
</dbReference>
<dbReference type="PROSITE" id="PS00086">
    <property type="entry name" value="CYTOCHROME_P450"/>
    <property type="match status" value="1"/>
</dbReference>
<dbReference type="CDD" id="cd11064">
    <property type="entry name" value="CYP86A"/>
    <property type="match status" value="1"/>
</dbReference>
<reference evidence="7 8" key="1">
    <citation type="submission" date="2016-07" db="EMBL/GenBank/DDBJ databases">
        <title>Pervasive Adenine N6-methylation of Active Genes in Fungi.</title>
        <authorList>
            <consortium name="DOE Joint Genome Institute"/>
            <person name="Mondo S.J."/>
            <person name="Dannebaum R.O."/>
            <person name="Kuo R.C."/>
            <person name="Labutti K."/>
            <person name="Haridas S."/>
            <person name="Kuo A."/>
            <person name="Salamov A."/>
            <person name="Ahrendt S.R."/>
            <person name="Lipzen A."/>
            <person name="Sullivan W."/>
            <person name="Andreopoulos W.B."/>
            <person name="Clum A."/>
            <person name="Lindquist E."/>
            <person name="Daum C."/>
            <person name="Ramamoorthy G.K."/>
            <person name="Gryganskyi A."/>
            <person name="Culley D."/>
            <person name="Magnuson J.K."/>
            <person name="James T.Y."/>
            <person name="O'Malley M.A."/>
            <person name="Stajich J.E."/>
            <person name="Spatafora J.W."/>
            <person name="Visel A."/>
            <person name="Grigoriev I.V."/>
        </authorList>
    </citation>
    <scope>NUCLEOTIDE SEQUENCE [LARGE SCALE GENOMIC DNA]</scope>
    <source>
        <strain evidence="7 8">NRRL 2496</strain>
    </source>
</reference>
<comment type="similarity">
    <text evidence="1 6">Belongs to the cytochrome P450 family.</text>
</comment>
<protein>
    <submittedName>
        <fullName evidence="7">Cytochrome P450</fullName>
    </submittedName>
</protein>
<dbReference type="Proteomes" id="UP000242180">
    <property type="component" value="Unassembled WGS sequence"/>
</dbReference>
<evidence type="ECO:0000256" key="5">
    <source>
        <dbReference type="PIRSR" id="PIRSR602401-1"/>
    </source>
</evidence>
<dbReference type="InParanoid" id="A0A1X2H1X1"/>
<evidence type="ECO:0000256" key="2">
    <source>
        <dbReference type="ARBA" id="ARBA00022723"/>
    </source>
</evidence>
<evidence type="ECO:0000256" key="1">
    <source>
        <dbReference type="ARBA" id="ARBA00010617"/>
    </source>
</evidence>
<dbReference type="PRINTS" id="PR00463">
    <property type="entry name" value="EP450I"/>
</dbReference>
<dbReference type="GO" id="GO:0006629">
    <property type="term" value="P:lipid metabolic process"/>
    <property type="evidence" value="ECO:0007669"/>
    <property type="project" value="UniProtKB-ARBA"/>
</dbReference>
<dbReference type="Pfam" id="PF00067">
    <property type="entry name" value="p450"/>
    <property type="match status" value="1"/>
</dbReference>
<accession>A0A1X2H1X1</accession>
<dbReference type="GO" id="GO:0016705">
    <property type="term" value="F:oxidoreductase activity, acting on paired donors, with incorporation or reduction of molecular oxygen"/>
    <property type="evidence" value="ECO:0007669"/>
    <property type="project" value="InterPro"/>
</dbReference>